<evidence type="ECO:0000259" key="1">
    <source>
        <dbReference type="Pfam" id="PF02915"/>
    </source>
</evidence>
<gene>
    <name evidence="2" type="ORF">PWO00_09360</name>
</gene>
<dbReference type="Gene3D" id="1.20.5.420">
    <property type="entry name" value="Immunoglobulin FC, subunit C"/>
    <property type="match status" value="1"/>
</dbReference>
<feature type="domain" description="Rubrerythrin diiron-binding" evidence="1">
    <location>
        <begin position="93"/>
        <end position="144"/>
    </location>
</feature>
<dbReference type="AlphaFoldDB" id="A0ABD7X1L4"/>
<organism evidence="2 3">
    <name type="scientific">Priestia aryabhattai</name>
    <name type="common">Bacillus aryabhattai</name>
    <dbReference type="NCBI Taxonomy" id="412384"/>
    <lineage>
        <taxon>Bacteria</taxon>
        <taxon>Bacillati</taxon>
        <taxon>Bacillota</taxon>
        <taxon>Bacilli</taxon>
        <taxon>Bacillales</taxon>
        <taxon>Bacillaceae</taxon>
        <taxon>Priestia</taxon>
    </lineage>
</organism>
<dbReference type="Proteomes" id="UP001220217">
    <property type="component" value="Chromosome"/>
</dbReference>
<evidence type="ECO:0000313" key="3">
    <source>
        <dbReference type="Proteomes" id="UP001220217"/>
    </source>
</evidence>
<dbReference type="InterPro" id="IPR003251">
    <property type="entry name" value="Rr_diiron-bd_dom"/>
</dbReference>
<evidence type="ECO:0000313" key="2">
    <source>
        <dbReference type="EMBL" id="WEA46152.1"/>
    </source>
</evidence>
<dbReference type="InterPro" id="IPR009078">
    <property type="entry name" value="Ferritin-like_SF"/>
</dbReference>
<protein>
    <submittedName>
        <fullName evidence="2">Ferritin-like domain-containing protein</fullName>
    </submittedName>
</protein>
<dbReference type="RefSeq" id="WP_221816469.1">
    <property type="nucleotide sequence ID" value="NZ_CP118718.1"/>
</dbReference>
<accession>A0ABD7X1L4</accession>
<dbReference type="Pfam" id="PF02915">
    <property type="entry name" value="Rubrerythrin"/>
    <property type="match status" value="1"/>
</dbReference>
<proteinExistence type="predicted"/>
<dbReference type="SUPFAM" id="SSF47240">
    <property type="entry name" value="Ferritin-like"/>
    <property type="match status" value="1"/>
</dbReference>
<name>A0ABD7X1L4_PRIAR</name>
<reference evidence="2 3" key="1">
    <citation type="submission" date="2023-02" db="EMBL/GenBank/DDBJ databases">
        <title>Complete genome sequence of Priestia aryabhattai G5MAi6, a methanol-tolerant strain isolated from tap water in Hong Kong.</title>
        <authorList>
            <person name="Leung K.M."/>
            <person name="Lai G.K.K."/>
            <person name="Griffin S.D.J."/>
        </authorList>
    </citation>
    <scope>NUCLEOTIDE SEQUENCE [LARGE SCALE GENOMIC DNA]</scope>
    <source>
        <strain evidence="2 3">G5MAi6</strain>
    </source>
</reference>
<sequence>MTYPQFPTYSYMRVDPILINDIEKAIIGEYSAIICYEQLAKIAPTKKERERILEIRKDEIKHYQTFSTIYANLTGKQFEASVSEKCPSTYKEGLQVAIEDEQETVDFYLDISDKAQDVYTKEAFRRAAADEQNHAVWFLYFYTNL</sequence>
<dbReference type="Gene3D" id="6.10.140.1960">
    <property type="match status" value="1"/>
</dbReference>
<dbReference type="EMBL" id="CP118718">
    <property type="protein sequence ID" value="WEA46152.1"/>
    <property type="molecule type" value="Genomic_DNA"/>
</dbReference>
<dbReference type="CDD" id="cd00657">
    <property type="entry name" value="Ferritin_like"/>
    <property type="match status" value="1"/>
</dbReference>